<feature type="domain" description="NAD-dependent epimerase/dehydratase" evidence="2">
    <location>
        <begin position="17"/>
        <end position="278"/>
    </location>
</feature>
<keyword evidence="1" id="KW-0812">Transmembrane</keyword>
<dbReference type="InterPro" id="IPR036291">
    <property type="entry name" value="NAD(P)-bd_dom_sf"/>
</dbReference>
<proteinExistence type="predicted"/>
<dbReference type="Proteomes" id="UP000238191">
    <property type="component" value="Unassembled WGS sequence"/>
</dbReference>
<dbReference type="AlphaFoldDB" id="A0A291B0F1"/>
<dbReference type="InterPro" id="IPR050177">
    <property type="entry name" value="Lipid_A_modif_metabolic_enz"/>
</dbReference>
<keyword evidence="1" id="KW-0472">Membrane</keyword>
<dbReference type="PANTHER" id="PTHR43245:SF13">
    <property type="entry name" value="UDP-D-APIOSE_UDP-D-XYLOSE SYNTHASE 2"/>
    <property type="match status" value="1"/>
</dbReference>
<gene>
    <name evidence="4" type="ORF">XpiCFBP4643_06440</name>
</gene>
<evidence type="ECO:0000313" key="3">
    <source>
        <dbReference type="EMBL" id="ATE86749.1"/>
    </source>
</evidence>
<keyword evidence="5" id="KW-1185">Reference proteome</keyword>
<organism evidence="3">
    <name type="scientific">Xanthomonas pisi</name>
    <dbReference type="NCBI Taxonomy" id="56457"/>
    <lineage>
        <taxon>Bacteria</taxon>
        <taxon>Pseudomonadati</taxon>
        <taxon>Pseudomonadota</taxon>
        <taxon>Gammaproteobacteria</taxon>
        <taxon>Lysobacterales</taxon>
        <taxon>Lysobacteraceae</taxon>
        <taxon>Xanthomonas</taxon>
    </lineage>
</organism>
<accession>A0A291B0F1</accession>
<evidence type="ECO:0000313" key="4">
    <source>
        <dbReference type="EMBL" id="PPU69162.1"/>
    </source>
</evidence>
<dbReference type="EMBL" id="MDEI01000004">
    <property type="protein sequence ID" value="PPU69162.1"/>
    <property type="molecule type" value="Genomic_DNA"/>
</dbReference>
<dbReference type="PANTHER" id="PTHR43245">
    <property type="entry name" value="BIFUNCTIONAL POLYMYXIN RESISTANCE PROTEIN ARNA"/>
    <property type="match status" value="1"/>
</dbReference>
<dbReference type="SUPFAM" id="SSF51735">
    <property type="entry name" value="NAD(P)-binding Rossmann-fold domains"/>
    <property type="match status" value="1"/>
</dbReference>
<reference evidence="3" key="3">
    <citation type="journal article" date="2017" name="PLoS ONE">
        <title>Synthesis of UDP-apiose in Bacteria: The marine phototroph Geminicoccus roseus and the plant pathogen Xanthomonas pisi.</title>
        <authorList>
            <person name="Smith J.A."/>
            <person name="Bar-Peled M."/>
        </authorList>
    </citation>
    <scope>NUCLEOTIDE SEQUENCE</scope>
    <source>
        <strain evidence="3">PDDCC_57</strain>
    </source>
</reference>
<dbReference type="Gene3D" id="3.40.50.720">
    <property type="entry name" value="NAD(P)-binding Rossmann-like Domain"/>
    <property type="match status" value="1"/>
</dbReference>
<name>A0A291B0F1_9XANT</name>
<evidence type="ECO:0000259" key="2">
    <source>
        <dbReference type="Pfam" id="PF01370"/>
    </source>
</evidence>
<dbReference type="Pfam" id="PF01370">
    <property type="entry name" value="Epimerase"/>
    <property type="match status" value="1"/>
</dbReference>
<dbReference type="EMBL" id="MF191706">
    <property type="protein sequence ID" value="ATE86749.1"/>
    <property type="molecule type" value="Genomic_DNA"/>
</dbReference>
<sequence length="375" mass="42784">MQRNPISQERESVLKLIILGCGGFVGSHLLDRLLSRSDMEIEGWDPDASKITKHIDDPRFTFHQVPCIDDVELSRLEERLAEADALVNLAAICNPAQYNTQPLDVIRANLLDSYPIVEACARAGTWLVYFSTSEVYGRTLSSYVKTGSDDPDLYELREEQTPLIMGPVSNQRWTYACAKQMMERIVYAHHSTSGMPFTIIRPLNFFGPRMDYIPRSDGEGIPRVLACFMAALLRGDPMKLVDGGQARRTIVAIEEAVEAIARILDRPLEAQNQIFNIGNRNNEVTMRGLAELMRDVYAEITDDPRYREHPIVEVSSEEFYGKGYEDCDRRMPDLTQANTLLDWYPRRNLRDILLPTMRDYHIRYAATSEPEEATQ</sequence>
<protein>
    <submittedName>
        <fullName evidence="3">UDP-apiose/UDP-xylose synthase</fullName>
    </submittedName>
</protein>
<keyword evidence="1" id="KW-1133">Transmembrane helix</keyword>
<evidence type="ECO:0000256" key="1">
    <source>
        <dbReference type="SAM" id="Phobius"/>
    </source>
</evidence>
<feature type="transmembrane region" description="Helical" evidence="1">
    <location>
        <begin position="12"/>
        <end position="30"/>
    </location>
</feature>
<evidence type="ECO:0000313" key="5">
    <source>
        <dbReference type="Proteomes" id="UP000238191"/>
    </source>
</evidence>
<dbReference type="OrthoDB" id="9802815at2"/>
<dbReference type="InterPro" id="IPR001509">
    <property type="entry name" value="Epimerase_deHydtase"/>
</dbReference>
<reference evidence="4" key="1">
    <citation type="submission" date="2016-08" db="EMBL/GenBank/DDBJ databases">
        <authorList>
            <person name="Seilhamer J.J."/>
        </authorList>
    </citation>
    <scope>NUCLEOTIDE SEQUENCE [LARGE SCALE GENOMIC DNA]</scope>
    <source>
        <strain evidence="4">CFBP4643</strain>
    </source>
</reference>
<reference evidence="5" key="2">
    <citation type="submission" date="2016-08" db="EMBL/GenBank/DDBJ databases">
        <authorList>
            <person name="Merda D."/>
            <person name="Briand M."/>
            <person name="Taghouti G."/>
            <person name="Carrere S."/>
            <person name="Gouzy J."/>
            <person name="Portier P."/>
            <person name="Jacques M.-A."/>
            <person name="Fischer-Le Saux M."/>
        </authorList>
    </citation>
    <scope>NUCLEOTIDE SEQUENCE [LARGE SCALE GENOMIC DNA]</scope>
    <source>
        <strain evidence="5">CFBP4643</strain>
    </source>
</reference>